<dbReference type="AlphaFoldDB" id="A0A1I7RTI3"/>
<gene>
    <name evidence="4" type="ORF">BXYJ_LOCUS11407</name>
</gene>
<keyword evidence="7" id="KW-1185">Reference proteome</keyword>
<evidence type="ECO:0000256" key="1">
    <source>
        <dbReference type="SAM" id="MobiDB-lite"/>
    </source>
</evidence>
<evidence type="ECO:0000256" key="2">
    <source>
        <dbReference type="SAM" id="Phobius"/>
    </source>
</evidence>
<keyword evidence="2" id="KW-0472">Membrane</keyword>
<reference evidence="5" key="2">
    <citation type="submission" date="2020-08" db="EMBL/GenBank/DDBJ databases">
        <authorList>
            <person name="Kikuchi T."/>
        </authorList>
    </citation>
    <scope>NUCLEOTIDE SEQUENCE</scope>
    <source>
        <strain evidence="4">Ka4C1</strain>
    </source>
</reference>
<name>A0A1I7RTI3_BURXY</name>
<evidence type="ECO:0000313" key="4">
    <source>
        <dbReference type="EMBL" id="CAD5231290.1"/>
    </source>
</evidence>
<keyword evidence="3" id="KW-0732">Signal</keyword>
<dbReference type="SMR" id="A0A1I7RTI3"/>
<dbReference type="WBParaSite" id="BXY_0403800.1">
    <property type="protein sequence ID" value="BXY_0403800.1"/>
    <property type="gene ID" value="BXY_0403800"/>
</dbReference>
<sequence length="226" mass="24479">MRDKTLLFVLLYIAFGGLVRGQSSSTGSSTVQTTFPQSTPAPLSSSSLTSTSSPSSLLPTATTAKANSTTSSGNSTIKSHSSFAACSNSAALNASVENWNPNLGDVKDLLCYTGVTQKDHYNSYDDCYSDVAYCNLRYLQKQVRKACEDDGYTFTLRRWWFWLLVIGVPIILAFLIITTAVSILVCFCGCCCRPSGFNSYDNKIYSVDTAPPIPVSYGGRVYSSAF</sequence>
<accession>A0A1I7RTI3</accession>
<feature type="chain" id="PRO_5035359400" evidence="3">
    <location>
        <begin position="22"/>
        <end position="226"/>
    </location>
</feature>
<organism evidence="6 8">
    <name type="scientific">Bursaphelenchus xylophilus</name>
    <name type="common">Pinewood nematode worm</name>
    <name type="synonym">Aphelenchoides xylophilus</name>
    <dbReference type="NCBI Taxonomy" id="6326"/>
    <lineage>
        <taxon>Eukaryota</taxon>
        <taxon>Metazoa</taxon>
        <taxon>Ecdysozoa</taxon>
        <taxon>Nematoda</taxon>
        <taxon>Chromadorea</taxon>
        <taxon>Rhabditida</taxon>
        <taxon>Tylenchina</taxon>
        <taxon>Tylenchomorpha</taxon>
        <taxon>Aphelenchoidea</taxon>
        <taxon>Aphelenchoididae</taxon>
        <taxon>Bursaphelenchus</taxon>
    </lineage>
</organism>
<feature type="transmembrane region" description="Helical" evidence="2">
    <location>
        <begin position="159"/>
        <end position="192"/>
    </location>
</feature>
<reference evidence="8" key="1">
    <citation type="submission" date="2016-11" db="UniProtKB">
        <authorList>
            <consortium name="WormBaseParasite"/>
        </authorList>
    </citation>
    <scope>IDENTIFICATION</scope>
</reference>
<dbReference type="EMBL" id="CAJFDI010000005">
    <property type="protein sequence ID" value="CAD5231290.1"/>
    <property type="molecule type" value="Genomic_DNA"/>
</dbReference>
<feature type="signal peptide" evidence="3">
    <location>
        <begin position="1"/>
        <end position="21"/>
    </location>
</feature>
<dbReference type="Proteomes" id="UP000659654">
    <property type="component" value="Unassembled WGS sequence"/>
</dbReference>
<dbReference type="Proteomes" id="UP000582659">
    <property type="component" value="Unassembled WGS sequence"/>
</dbReference>
<evidence type="ECO:0000313" key="8">
    <source>
        <dbReference type="WBParaSite" id="BXY_0403800.1"/>
    </source>
</evidence>
<dbReference type="EMBL" id="CAJFCV020000005">
    <property type="protein sequence ID" value="CAG9122441.1"/>
    <property type="molecule type" value="Genomic_DNA"/>
</dbReference>
<evidence type="ECO:0000313" key="7">
    <source>
        <dbReference type="Proteomes" id="UP000659654"/>
    </source>
</evidence>
<proteinExistence type="predicted"/>
<keyword evidence="2" id="KW-1133">Transmembrane helix</keyword>
<keyword evidence="2" id="KW-0812">Transmembrane</keyword>
<feature type="region of interest" description="Disordered" evidence="1">
    <location>
        <begin position="21"/>
        <end position="76"/>
    </location>
</feature>
<evidence type="ECO:0000256" key="3">
    <source>
        <dbReference type="SAM" id="SignalP"/>
    </source>
</evidence>
<evidence type="ECO:0000313" key="5">
    <source>
        <dbReference type="EMBL" id="CAG9122441.1"/>
    </source>
</evidence>
<dbReference type="OrthoDB" id="10479703at2759"/>
<protein>
    <submittedName>
        <fullName evidence="4">(pine wood nematode) hypothetical protein</fullName>
    </submittedName>
</protein>
<dbReference type="Proteomes" id="UP000095284">
    <property type="component" value="Unplaced"/>
</dbReference>
<evidence type="ECO:0000313" key="6">
    <source>
        <dbReference type="Proteomes" id="UP000095284"/>
    </source>
</evidence>